<organism evidence="6 7">
    <name type="scientific">Lysobacter yangpyeongensis</name>
    <dbReference type="NCBI Taxonomy" id="346182"/>
    <lineage>
        <taxon>Bacteria</taxon>
        <taxon>Pseudomonadati</taxon>
        <taxon>Pseudomonadota</taxon>
        <taxon>Gammaproteobacteria</taxon>
        <taxon>Lysobacterales</taxon>
        <taxon>Lysobacteraceae</taxon>
        <taxon>Lysobacter</taxon>
    </lineage>
</organism>
<protein>
    <recommendedName>
        <fullName evidence="4">Pseudouridine synthase</fullName>
        <ecNumber evidence="4">5.4.99.-</ecNumber>
    </recommendedName>
</protein>
<dbReference type="InterPro" id="IPR020103">
    <property type="entry name" value="PsdUridine_synth_cat_dom_sf"/>
</dbReference>
<feature type="domain" description="Pseudouridine synthase RsuA/RluA-like" evidence="5">
    <location>
        <begin position="2"/>
        <end position="148"/>
    </location>
</feature>
<evidence type="ECO:0000259" key="5">
    <source>
        <dbReference type="Pfam" id="PF00849"/>
    </source>
</evidence>
<dbReference type="InterPro" id="IPR042092">
    <property type="entry name" value="PsdUridine_s_RsuA/RluB/E/F_cat"/>
</dbReference>
<comment type="similarity">
    <text evidence="1 4">Belongs to the pseudouridine synthase RsuA family.</text>
</comment>
<dbReference type="EMBL" id="JBHSNM010000004">
    <property type="protein sequence ID" value="MFC5570859.1"/>
    <property type="molecule type" value="Genomic_DNA"/>
</dbReference>
<comment type="caution">
    <text evidence="6">The sequence shown here is derived from an EMBL/GenBank/DDBJ whole genome shotgun (WGS) entry which is preliminary data.</text>
</comment>
<evidence type="ECO:0000256" key="2">
    <source>
        <dbReference type="ARBA" id="ARBA00022552"/>
    </source>
</evidence>
<dbReference type="EC" id="5.4.99.-" evidence="4"/>
<dbReference type="InterPro" id="IPR050343">
    <property type="entry name" value="RsuA_PseudoU_synthase"/>
</dbReference>
<evidence type="ECO:0000256" key="1">
    <source>
        <dbReference type="ARBA" id="ARBA00008348"/>
    </source>
</evidence>
<keyword evidence="3 4" id="KW-0413">Isomerase</keyword>
<dbReference type="NCBIfam" id="TIGR00093">
    <property type="entry name" value="pseudouridine synthase"/>
    <property type="match status" value="1"/>
</dbReference>
<dbReference type="RefSeq" id="WP_386755350.1">
    <property type="nucleotide sequence ID" value="NZ_JBHSNM010000004.1"/>
</dbReference>
<dbReference type="InterPro" id="IPR000748">
    <property type="entry name" value="PsdUridine_synth_RsuA/RluB/E/F"/>
</dbReference>
<dbReference type="InterPro" id="IPR018496">
    <property type="entry name" value="PsdUridine_synth_RsuA/RluB_CS"/>
</dbReference>
<keyword evidence="2" id="KW-0698">rRNA processing</keyword>
<dbReference type="PROSITE" id="PS01149">
    <property type="entry name" value="PSI_RSU"/>
    <property type="match status" value="1"/>
</dbReference>
<evidence type="ECO:0000256" key="4">
    <source>
        <dbReference type="RuleBase" id="RU003887"/>
    </source>
</evidence>
<reference evidence="7" key="1">
    <citation type="journal article" date="2019" name="Int. J. Syst. Evol. Microbiol.">
        <title>The Global Catalogue of Microorganisms (GCM) 10K type strain sequencing project: providing services to taxonomists for standard genome sequencing and annotation.</title>
        <authorList>
            <consortium name="The Broad Institute Genomics Platform"/>
            <consortium name="The Broad Institute Genome Sequencing Center for Infectious Disease"/>
            <person name="Wu L."/>
            <person name="Ma J."/>
        </authorList>
    </citation>
    <scope>NUCLEOTIDE SEQUENCE [LARGE SCALE GENOMIC DNA]</scope>
    <source>
        <strain evidence="7">KACC 11407</strain>
    </source>
</reference>
<proteinExistence type="inferred from homology"/>
<evidence type="ECO:0000256" key="3">
    <source>
        <dbReference type="ARBA" id="ARBA00023235"/>
    </source>
</evidence>
<dbReference type="PANTHER" id="PTHR47683">
    <property type="entry name" value="PSEUDOURIDINE SYNTHASE FAMILY PROTEIN-RELATED"/>
    <property type="match status" value="1"/>
</dbReference>
<gene>
    <name evidence="6" type="ORF">ACFPN1_12385</name>
</gene>
<dbReference type="Gene3D" id="3.30.70.1560">
    <property type="entry name" value="Alpha-L RNA-binding motif"/>
    <property type="match status" value="1"/>
</dbReference>
<dbReference type="InterPro" id="IPR006145">
    <property type="entry name" value="PsdUridine_synth_RsuA/RluA"/>
</dbReference>
<dbReference type="Proteomes" id="UP001596036">
    <property type="component" value="Unassembled WGS sequence"/>
</dbReference>
<dbReference type="SUPFAM" id="SSF55120">
    <property type="entry name" value="Pseudouridine synthase"/>
    <property type="match status" value="1"/>
</dbReference>
<evidence type="ECO:0000313" key="6">
    <source>
        <dbReference type="EMBL" id="MFC5570859.1"/>
    </source>
</evidence>
<dbReference type="Gene3D" id="3.30.70.580">
    <property type="entry name" value="Pseudouridine synthase I, catalytic domain, N-terminal subdomain"/>
    <property type="match status" value="1"/>
</dbReference>
<name>A0ABW0SQ52_9GAMM</name>
<sequence>MLIAFNKPYGVLCQFTDRSTPPRPTLAEFGLPPDVYAAGRLDHDSEGLLLLTDEGPLAHRLTDPKHKQPKTYWVQVEGEPQPAQLATLRDGVVLNDGRTRPAQARRIQAPPLWPRDPPVRFRKTVPDAWLELTIGEGRNRQVRRMTAAVGLPTLRLVRVAMGPYALDGLGPGEWRRL</sequence>
<dbReference type="PANTHER" id="PTHR47683:SF2">
    <property type="entry name" value="RNA-BINDING S4 DOMAIN-CONTAINING PROTEIN"/>
    <property type="match status" value="1"/>
</dbReference>
<accession>A0ABW0SQ52</accession>
<dbReference type="InterPro" id="IPR020094">
    <property type="entry name" value="TruA/RsuA/RluB/E/F_N"/>
</dbReference>
<keyword evidence="7" id="KW-1185">Reference proteome</keyword>
<dbReference type="Pfam" id="PF00849">
    <property type="entry name" value="PseudoU_synth_2"/>
    <property type="match status" value="1"/>
</dbReference>
<evidence type="ECO:0000313" key="7">
    <source>
        <dbReference type="Proteomes" id="UP001596036"/>
    </source>
</evidence>